<dbReference type="InterPro" id="IPR013083">
    <property type="entry name" value="Znf_RING/FYVE/PHD"/>
</dbReference>
<dbReference type="Proteomes" id="UP000018817">
    <property type="component" value="Unassembled WGS sequence"/>
</dbReference>
<dbReference type="EMBL" id="KI669565">
    <property type="protein sequence ID" value="ETN19011.1"/>
    <property type="molecule type" value="Genomic_DNA"/>
</dbReference>
<dbReference type="InterPro" id="IPR006769">
    <property type="entry name" value="MCU_C"/>
</dbReference>
<gene>
    <name evidence="8" type="ORF">PPTG_21393</name>
</gene>
<evidence type="ECO:0000256" key="5">
    <source>
        <dbReference type="SAM" id="Coils"/>
    </source>
</evidence>
<evidence type="ECO:0000256" key="4">
    <source>
        <dbReference type="PROSITE-ProRule" id="PRU00091"/>
    </source>
</evidence>
<evidence type="ECO:0000256" key="6">
    <source>
        <dbReference type="SAM" id="MobiDB-lite"/>
    </source>
</evidence>
<keyword evidence="2 4" id="KW-0863">Zinc-finger</keyword>
<dbReference type="VEuPathDB" id="FungiDB:PPTG_21393"/>
<dbReference type="RefSeq" id="XP_008895651.1">
    <property type="nucleotide sequence ID" value="XM_008897403.1"/>
</dbReference>
<dbReference type="OrthoDB" id="278338at2759"/>
<protein>
    <recommendedName>
        <fullName evidence="7">FYVE-type domain-containing protein</fullName>
    </recommendedName>
</protein>
<dbReference type="PROSITE" id="PS50178">
    <property type="entry name" value="ZF_FYVE"/>
    <property type="match status" value="1"/>
</dbReference>
<sequence length="842" mass="95462">MSNPHSEDKYTSRSANSDEDVNGLVVRSVRDSLQKLVFSDKEICEDIFATVPKLQAAVRHNAKGDRWKHSTGKGGVYLAELKPYYSSVKSDNDNDILHAMAAKTELRCHLNEALSVLLHQDSDGYDSTMKSLCGKQFKKGEVLFHQRIAIDSGRQHEEKTGVISVTSSTMRPDVSLKTRLRSRHSRTHQLVFSTYTHQYSDKKRAVHLMKTVPKEVYDQILPVADSSPLRREIDHIGVGFDLQFISSSGGSNRQCTQIFTHAYASDKSTRSFTKDLTDNPEAQPEDLARRRVTLMNPEARHIMRILTESLSQFERVIRRRRFGFQSFIYFPKEYADPLMEKRCLICNKTFHFFRRDFYCQLCGHMVCGDCSELYEVEARIGEIRKNRCCRLCVVRVDACKFDDEDLLAALGPIIVDTPSDAWLPIDEETQGWEDNDLMGQLCSDDPEARSQALEQLGKLVAKPSSSSSTGSLRTRAAERSQTGASVSSSSDSTSPLISVRNAATSHGQLDVLLPLPGVMGLTRLGLDDANASVQDLIEAVRHADASLKAVEIATTDGTKLARTVRLGELTSMPFCLRLNHVNVLVESDVAAMDDRRAREESVAFATVKAEIERDPRLILPLHEFYRMCHNAGAEEKVATKWLRELQRRNLVVHFDRSRNPQLENAVILRPYSLESVLTLQNALDSELYNIKHDRKVKERQLAELNSKLKKLQQVENEVHLAARRLPNAQKWVGLTSLTGFYGALMYCVWDVYSWDVMEPITYFIGFTAVLGNSFYSTITKKDPTYSNMWQKRYADRVEILSKQRKLDPTELKKLKACITDLENDITLLSQWEKVDVANPNLH</sequence>
<dbReference type="PANTHER" id="PTHR43102:SF2">
    <property type="entry name" value="GAF DOMAIN-CONTAINING PROTEIN"/>
    <property type="match status" value="1"/>
</dbReference>
<accession>W2R171</accession>
<dbReference type="Gene3D" id="3.30.40.10">
    <property type="entry name" value="Zinc/RING finger domain, C3HC4 (zinc finger)"/>
    <property type="match status" value="1"/>
</dbReference>
<dbReference type="CDD" id="cd15745">
    <property type="entry name" value="FYVE_RUFY4"/>
    <property type="match status" value="1"/>
</dbReference>
<dbReference type="AlphaFoldDB" id="W2R171"/>
<dbReference type="InterPro" id="IPR000306">
    <property type="entry name" value="Znf_FYVE"/>
</dbReference>
<dbReference type="InterPro" id="IPR017455">
    <property type="entry name" value="Znf_FYVE-rel"/>
</dbReference>
<evidence type="ECO:0000256" key="3">
    <source>
        <dbReference type="ARBA" id="ARBA00022833"/>
    </source>
</evidence>
<feature type="compositionally biased region" description="Low complexity" evidence="6">
    <location>
        <begin position="480"/>
        <end position="495"/>
    </location>
</feature>
<dbReference type="STRING" id="761204.W2R171"/>
<evidence type="ECO:0000313" key="8">
    <source>
        <dbReference type="EMBL" id="ETN19011.1"/>
    </source>
</evidence>
<dbReference type="GO" id="GO:0008270">
    <property type="term" value="F:zinc ion binding"/>
    <property type="evidence" value="ECO:0007669"/>
    <property type="project" value="UniProtKB-KW"/>
</dbReference>
<keyword evidence="3" id="KW-0862">Zinc</keyword>
<feature type="coiled-coil region" evidence="5">
    <location>
        <begin position="694"/>
        <end position="724"/>
    </location>
</feature>
<feature type="domain" description="FYVE-type" evidence="7">
    <location>
        <begin position="343"/>
        <end position="397"/>
    </location>
</feature>
<dbReference type="PANTHER" id="PTHR43102">
    <property type="entry name" value="SLR1143 PROTEIN"/>
    <property type="match status" value="1"/>
</dbReference>
<evidence type="ECO:0000256" key="2">
    <source>
        <dbReference type="ARBA" id="ARBA00022771"/>
    </source>
</evidence>
<evidence type="ECO:0000313" key="9">
    <source>
        <dbReference type="Proteomes" id="UP000018817"/>
    </source>
</evidence>
<dbReference type="GeneID" id="20189992"/>
<evidence type="ECO:0000256" key="1">
    <source>
        <dbReference type="ARBA" id="ARBA00022723"/>
    </source>
</evidence>
<dbReference type="InterPro" id="IPR011011">
    <property type="entry name" value="Znf_FYVE_PHD"/>
</dbReference>
<keyword evidence="1" id="KW-0479">Metal-binding</keyword>
<organism evidence="8 9">
    <name type="scientific">Phytophthora nicotianae (strain INRA-310)</name>
    <name type="common">Phytophthora parasitica</name>
    <dbReference type="NCBI Taxonomy" id="761204"/>
    <lineage>
        <taxon>Eukaryota</taxon>
        <taxon>Sar</taxon>
        <taxon>Stramenopiles</taxon>
        <taxon>Oomycota</taxon>
        <taxon>Peronosporomycetes</taxon>
        <taxon>Peronosporales</taxon>
        <taxon>Peronosporaceae</taxon>
        <taxon>Phytophthora</taxon>
    </lineage>
</organism>
<proteinExistence type="predicted"/>
<reference evidence="8 9" key="2">
    <citation type="submission" date="2013-11" db="EMBL/GenBank/DDBJ databases">
        <title>The Genome Sequence of Phytophthora parasitica INRA-310.</title>
        <authorList>
            <consortium name="The Broad Institute Genomics Platform"/>
            <person name="Russ C."/>
            <person name="Tyler B."/>
            <person name="Panabieres F."/>
            <person name="Shan W."/>
            <person name="Tripathy S."/>
            <person name="Grunwald N."/>
            <person name="Machado M."/>
            <person name="Johnson C.S."/>
            <person name="Arredondo F."/>
            <person name="Hong C."/>
            <person name="Coffey M."/>
            <person name="Young S.K."/>
            <person name="Zeng Q."/>
            <person name="Gargeya S."/>
            <person name="Fitzgerald M."/>
            <person name="Abouelleil A."/>
            <person name="Alvarado L."/>
            <person name="Chapman S.B."/>
            <person name="Gainer-Dewar J."/>
            <person name="Goldberg J."/>
            <person name="Griggs A."/>
            <person name="Gujja S."/>
            <person name="Hansen M."/>
            <person name="Howarth C."/>
            <person name="Imamovic A."/>
            <person name="Ireland A."/>
            <person name="Larimer J."/>
            <person name="McCowan C."/>
            <person name="Murphy C."/>
            <person name="Pearson M."/>
            <person name="Poon T.W."/>
            <person name="Priest M."/>
            <person name="Roberts A."/>
            <person name="Saif S."/>
            <person name="Shea T."/>
            <person name="Sykes S."/>
            <person name="Wortman J."/>
            <person name="Nusbaum C."/>
            <person name="Birren B."/>
        </authorList>
    </citation>
    <scope>NUCLEOTIDE SEQUENCE [LARGE SCALE GENOMIC DNA]</scope>
    <source>
        <strain evidence="8 9">INRA-310</strain>
    </source>
</reference>
<evidence type="ECO:0000259" key="7">
    <source>
        <dbReference type="PROSITE" id="PS50178"/>
    </source>
</evidence>
<reference evidence="9" key="1">
    <citation type="submission" date="2011-12" db="EMBL/GenBank/DDBJ databases">
        <authorList>
            <consortium name="The Broad Institute Genome Sequencing Platform"/>
            <person name="Russ C."/>
            <person name="Tyler B."/>
            <person name="Panabieres F."/>
            <person name="Shan W."/>
            <person name="Tripathy S."/>
            <person name="Grunwald N."/>
            <person name="Machado M."/>
            <person name="Young S.K."/>
            <person name="Zeng Q."/>
            <person name="Gargeya S."/>
            <person name="Fitzgerald M."/>
            <person name="Haas B."/>
            <person name="Abouelleil A."/>
            <person name="Alvarado L."/>
            <person name="Arachchi H.M."/>
            <person name="Berlin A."/>
            <person name="Chapman S.B."/>
            <person name="Gearin G."/>
            <person name="Goldberg J."/>
            <person name="Griggs A."/>
            <person name="Gujja S."/>
            <person name="Hansen M."/>
            <person name="Heiman D."/>
            <person name="Howarth C."/>
            <person name="Larimer J."/>
            <person name="Lui A."/>
            <person name="MacDonald P.J.P."/>
            <person name="McCowen C."/>
            <person name="Montmayeur A."/>
            <person name="Murphy C."/>
            <person name="Neiman D."/>
            <person name="Pearson M."/>
            <person name="Priest M."/>
            <person name="Roberts A."/>
            <person name="Saif S."/>
            <person name="Shea T."/>
            <person name="Sisk P."/>
            <person name="Stolte C."/>
            <person name="Sykes S."/>
            <person name="Wortman J."/>
            <person name="Nusbaum C."/>
            <person name="Birren B."/>
        </authorList>
    </citation>
    <scope>NUCLEOTIDE SEQUENCE [LARGE SCALE GENOMIC DNA]</scope>
    <source>
        <strain evidence="9">INRA-310</strain>
    </source>
</reference>
<dbReference type="Pfam" id="PF04678">
    <property type="entry name" value="MCU"/>
    <property type="match status" value="1"/>
</dbReference>
<name>W2R171_PHYN3</name>
<feature type="region of interest" description="Disordered" evidence="6">
    <location>
        <begin position="459"/>
        <end position="495"/>
    </location>
</feature>
<dbReference type="Pfam" id="PF01363">
    <property type="entry name" value="FYVE"/>
    <property type="match status" value="1"/>
</dbReference>
<dbReference type="SUPFAM" id="SSF57903">
    <property type="entry name" value="FYVE/PHD zinc finger"/>
    <property type="match status" value="1"/>
</dbReference>
<keyword evidence="5" id="KW-0175">Coiled coil</keyword>